<gene>
    <name evidence="8" type="ORF">BaRGS_00005646</name>
</gene>
<sequence>MYSFFLLSGVLDILTSRGLAPEGSDYFGVVIALLVEGALFKFHLFGRDTLDILIHTLLLYVIAFSAVVVVLEHFNRQMAILPMLRALLTLVQGTWFWAVGIILYNPVKDATPWDPEDHHSLMLAVVCFSWHVAVNMLLMFIVGGVTACCYRGSRAVRYSSLGNVPLKRVGHEEEVVPLDPEMGNGKVKVYRDADDVSRGKEDDDNSDLEFQAPVRH</sequence>
<dbReference type="GO" id="GO:0016020">
    <property type="term" value="C:membrane"/>
    <property type="evidence" value="ECO:0007669"/>
    <property type="project" value="UniProtKB-SubCell"/>
</dbReference>
<dbReference type="InterPro" id="IPR006904">
    <property type="entry name" value="DUF716"/>
</dbReference>
<feature type="region of interest" description="Disordered" evidence="6">
    <location>
        <begin position="193"/>
        <end position="216"/>
    </location>
</feature>
<dbReference type="Pfam" id="PF04819">
    <property type="entry name" value="DUF716"/>
    <property type="match status" value="1"/>
</dbReference>
<evidence type="ECO:0000256" key="1">
    <source>
        <dbReference type="ARBA" id="ARBA00004141"/>
    </source>
</evidence>
<proteinExistence type="inferred from homology"/>
<evidence type="ECO:0000256" key="4">
    <source>
        <dbReference type="ARBA" id="ARBA00022989"/>
    </source>
</evidence>
<keyword evidence="5 7" id="KW-0472">Membrane</keyword>
<dbReference type="PANTHER" id="PTHR16007">
    <property type="entry name" value="EPIDIDYMAL MEMBRANE PROTEIN E9-RELATED"/>
    <property type="match status" value="1"/>
</dbReference>
<dbReference type="EMBL" id="JACVVK020000022">
    <property type="protein sequence ID" value="KAK7503020.1"/>
    <property type="molecule type" value="Genomic_DNA"/>
</dbReference>
<evidence type="ECO:0000313" key="9">
    <source>
        <dbReference type="Proteomes" id="UP001519460"/>
    </source>
</evidence>
<evidence type="ECO:0000256" key="3">
    <source>
        <dbReference type="ARBA" id="ARBA00022692"/>
    </source>
</evidence>
<dbReference type="InterPro" id="IPR042127">
    <property type="entry name" value="TMEM45"/>
</dbReference>
<comment type="caution">
    <text evidence="8">The sequence shown here is derived from an EMBL/GenBank/DDBJ whole genome shotgun (WGS) entry which is preliminary data.</text>
</comment>
<comment type="subcellular location">
    <subcellularLocation>
        <location evidence="1">Membrane</location>
        <topology evidence="1">Multi-pass membrane protein</topology>
    </subcellularLocation>
</comment>
<feature type="transmembrane region" description="Helical" evidence="7">
    <location>
        <begin position="52"/>
        <end position="71"/>
    </location>
</feature>
<evidence type="ECO:0000256" key="5">
    <source>
        <dbReference type="ARBA" id="ARBA00023136"/>
    </source>
</evidence>
<keyword evidence="4 7" id="KW-1133">Transmembrane helix</keyword>
<comment type="similarity">
    <text evidence="2">Belongs to the TMEM45 family.</text>
</comment>
<organism evidence="8 9">
    <name type="scientific">Batillaria attramentaria</name>
    <dbReference type="NCBI Taxonomy" id="370345"/>
    <lineage>
        <taxon>Eukaryota</taxon>
        <taxon>Metazoa</taxon>
        <taxon>Spiralia</taxon>
        <taxon>Lophotrochozoa</taxon>
        <taxon>Mollusca</taxon>
        <taxon>Gastropoda</taxon>
        <taxon>Caenogastropoda</taxon>
        <taxon>Sorbeoconcha</taxon>
        <taxon>Cerithioidea</taxon>
        <taxon>Batillariidae</taxon>
        <taxon>Batillaria</taxon>
    </lineage>
</organism>
<reference evidence="8 9" key="1">
    <citation type="journal article" date="2023" name="Sci. Data">
        <title>Genome assembly of the Korean intertidal mud-creeper Batillaria attramentaria.</title>
        <authorList>
            <person name="Patra A.K."/>
            <person name="Ho P.T."/>
            <person name="Jun S."/>
            <person name="Lee S.J."/>
            <person name="Kim Y."/>
            <person name="Won Y.J."/>
        </authorList>
    </citation>
    <scope>NUCLEOTIDE SEQUENCE [LARGE SCALE GENOMIC DNA]</scope>
    <source>
        <strain evidence="8">Wonlab-2016</strain>
    </source>
</reference>
<feature type="transmembrane region" description="Helical" evidence="7">
    <location>
        <begin position="83"/>
        <end position="103"/>
    </location>
</feature>
<evidence type="ECO:0008006" key="10">
    <source>
        <dbReference type="Google" id="ProtNLM"/>
    </source>
</evidence>
<evidence type="ECO:0000256" key="2">
    <source>
        <dbReference type="ARBA" id="ARBA00006948"/>
    </source>
</evidence>
<protein>
    <recommendedName>
        <fullName evidence="10">Transmembrane protein 45B</fullName>
    </recommendedName>
</protein>
<accession>A0ABD0LU17</accession>
<name>A0ABD0LU17_9CAEN</name>
<evidence type="ECO:0000256" key="6">
    <source>
        <dbReference type="SAM" id="MobiDB-lite"/>
    </source>
</evidence>
<evidence type="ECO:0000313" key="8">
    <source>
        <dbReference type="EMBL" id="KAK7503020.1"/>
    </source>
</evidence>
<keyword evidence="3 7" id="KW-0812">Transmembrane</keyword>
<evidence type="ECO:0000256" key="7">
    <source>
        <dbReference type="SAM" id="Phobius"/>
    </source>
</evidence>
<keyword evidence="9" id="KW-1185">Reference proteome</keyword>
<dbReference type="Proteomes" id="UP001519460">
    <property type="component" value="Unassembled WGS sequence"/>
</dbReference>
<dbReference type="PANTHER" id="PTHR16007:SF15">
    <property type="entry name" value="TRANSMEMBRANE PROTEIN 45B"/>
    <property type="match status" value="1"/>
</dbReference>
<dbReference type="AlphaFoldDB" id="A0ABD0LU17"/>
<feature type="transmembrane region" description="Helical" evidence="7">
    <location>
        <begin position="123"/>
        <end position="150"/>
    </location>
</feature>